<evidence type="ECO:0000313" key="2">
    <source>
        <dbReference type="Proteomes" id="UP000178912"/>
    </source>
</evidence>
<protein>
    <recommendedName>
        <fullName evidence="3">Cupin 2 conserved barrel domain-containing protein</fullName>
    </recommendedName>
</protein>
<evidence type="ECO:0008006" key="3">
    <source>
        <dbReference type="Google" id="ProtNLM"/>
    </source>
</evidence>
<reference evidence="2" key="1">
    <citation type="submission" date="2016-03" db="EMBL/GenBank/DDBJ databases">
        <authorList>
            <person name="Guldener U."/>
        </authorList>
    </citation>
    <scope>NUCLEOTIDE SEQUENCE [LARGE SCALE GENOMIC DNA]</scope>
    <source>
        <strain evidence="2">04CH-RAC-A.6.1</strain>
    </source>
</reference>
<keyword evidence="2" id="KW-1185">Reference proteome</keyword>
<dbReference type="EMBL" id="FJUX01000136">
    <property type="protein sequence ID" value="CZT11108.1"/>
    <property type="molecule type" value="Genomic_DNA"/>
</dbReference>
<name>A0A1E1LKT3_9HELO</name>
<dbReference type="SUPFAM" id="SSF51182">
    <property type="entry name" value="RmlC-like cupins"/>
    <property type="match status" value="1"/>
</dbReference>
<dbReference type="CDD" id="cd02208">
    <property type="entry name" value="cupin_RmlC-like"/>
    <property type="match status" value="1"/>
</dbReference>
<dbReference type="InterPro" id="IPR011051">
    <property type="entry name" value="RmlC_Cupin_sf"/>
</dbReference>
<dbReference type="Gene3D" id="2.60.120.10">
    <property type="entry name" value="Jelly Rolls"/>
    <property type="match status" value="1"/>
</dbReference>
<dbReference type="OrthoDB" id="504210at2759"/>
<dbReference type="AlphaFoldDB" id="A0A1E1LKT3"/>
<accession>A0A1E1LKT3</accession>
<evidence type="ECO:0000313" key="1">
    <source>
        <dbReference type="EMBL" id="CZT11108.1"/>
    </source>
</evidence>
<proteinExistence type="predicted"/>
<dbReference type="InterPro" id="IPR014710">
    <property type="entry name" value="RmlC-like_jellyroll"/>
</dbReference>
<organism evidence="1 2">
    <name type="scientific">Rhynchosporium agropyri</name>
    <dbReference type="NCBI Taxonomy" id="914238"/>
    <lineage>
        <taxon>Eukaryota</taxon>
        <taxon>Fungi</taxon>
        <taxon>Dikarya</taxon>
        <taxon>Ascomycota</taxon>
        <taxon>Pezizomycotina</taxon>
        <taxon>Leotiomycetes</taxon>
        <taxon>Helotiales</taxon>
        <taxon>Ploettnerulaceae</taxon>
        <taxon>Rhynchosporium</taxon>
    </lineage>
</organism>
<sequence length="232" mass="26144">MPRTSNIHVNVFTRPGSVTYTLPNPPYSSPCTTITLPVNSTWTSGLHWHETHTEFLQIISGAALITLDNVTQIYTSLDGIITVPRFSKHEWRRAFLAPSLGYDFSPLSASLTQGQIDDEELVVHEWTDPNDGQKEVFFRNLSGIIADGVESKTGEWVMELRLWALFREVDNWPVVLETCRLPILGPVLEKISFGRISEWVVTHAVFGILGCLGWVVAAKGVREEYTPKRHEL</sequence>
<dbReference type="Proteomes" id="UP000178912">
    <property type="component" value="Unassembled WGS sequence"/>
</dbReference>
<gene>
    <name evidence="1" type="ORF">RAG0_15358</name>
</gene>